<dbReference type="AlphaFoldDB" id="A0A5S4WQF5"/>
<keyword evidence="1" id="KW-0732">Signal</keyword>
<feature type="signal peptide" evidence="1">
    <location>
        <begin position="1"/>
        <end position="22"/>
    </location>
</feature>
<dbReference type="Proteomes" id="UP000324853">
    <property type="component" value="Unassembled WGS sequence"/>
</dbReference>
<evidence type="ECO:0000256" key="1">
    <source>
        <dbReference type="SAM" id="SignalP"/>
    </source>
</evidence>
<dbReference type="EMBL" id="VSSR01000023">
    <property type="protein sequence ID" value="TYL84274.1"/>
    <property type="molecule type" value="Genomic_DNA"/>
</dbReference>
<accession>A0A5S4WQF5</accession>
<sequence length="96" mass="10179">MRLPLLTLTAIATLFVAADASAQTYDPRYPVCMHKYTGGGGGLGGGGGGGYFDCSFTSLEQCRATASGLAASCDVNPYYAFDKPPPPPRRRHKQVY</sequence>
<gene>
    <name evidence="2" type="ORF">FXB38_15615</name>
</gene>
<feature type="chain" id="PRO_5024384885" evidence="1">
    <location>
        <begin position="23"/>
        <end position="96"/>
    </location>
</feature>
<evidence type="ECO:0000313" key="2">
    <source>
        <dbReference type="EMBL" id="TYL84274.1"/>
    </source>
</evidence>
<protein>
    <submittedName>
        <fullName evidence="2">DUF3551 domain-containing protein</fullName>
    </submittedName>
</protein>
<organism evidence="2 3">
    <name type="scientific">Bradyrhizobium cytisi</name>
    <dbReference type="NCBI Taxonomy" id="515489"/>
    <lineage>
        <taxon>Bacteria</taxon>
        <taxon>Pseudomonadati</taxon>
        <taxon>Pseudomonadota</taxon>
        <taxon>Alphaproteobacteria</taxon>
        <taxon>Hyphomicrobiales</taxon>
        <taxon>Nitrobacteraceae</taxon>
        <taxon>Bradyrhizobium</taxon>
    </lineage>
</organism>
<comment type="caution">
    <text evidence="2">The sequence shown here is derived from an EMBL/GenBank/DDBJ whole genome shotgun (WGS) entry which is preliminary data.</text>
</comment>
<name>A0A5S4WQF5_9BRAD</name>
<dbReference type="InterPro" id="IPR021937">
    <property type="entry name" value="DUF3551"/>
</dbReference>
<evidence type="ECO:0000313" key="3">
    <source>
        <dbReference type="Proteomes" id="UP000324853"/>
    </source>
</evidence>
<dbReference type="OrthoDB" id="8229016at2"/>
<keyword evidence="3" id="KW-1185">Reference proteome</keyword>
<dbReference type="Pfam" id="PF12071">
    <property type="entry name" value="DUF3551"/>
    <property type="match status" value="1"/>
</dbReference>
<proteinExistence type="predicted"/>
<reference evidence="2 3" key="1">
    <citation type="submission" date="2019-08" db="EMBL/GenBank/DDBJ databases">
        <title>Bradyrhizobium hipponensis sp. nov., a rhizobium isolated from a Lupinus angustifolius root nodule in Tunisia.</title>
        <authorList>
            <person name="Off K."/>
            <person name="Rejili M."/>
            <person name="Mars M."/>
            <person name="Brachmann A."/>
            <person name="Marin M."/>
        </authorList>
    </citation>
    <scope>NUCLEOTIDE SEQUENCE [LARGE SCALE GENOMIC DNA]</scope>
    <source>
        <strain evidence="2 3">CTAW11</strain>
    </source>
</reference>
<dbReference type="RefSeq" id="WP_148751751.1">
    <property type="nucleotide sequence ID" value="NZ_VSSR01000023.1"/>
</dbReference>